<dbReference type="SUPFAM" id="SSF48498">
    <property type="entry name" value="Tetracyclin repressor-like, C-terminal domain"/>
    <property type="match status" value="1"/>
</dbReference>
<evidence type="ECO:0000256" key="3">
    <source>
        <dbReference type="ARBA" id="ARBA00023163"/>
    </source>
</evidence>
<organism evidence="6 7">
    <name type="scientific">Amycolatopsis acididurans</name>
    <dbReference type="NCBI Taxonomy" id="2724524"/>
    <lineage>
        <taxon>Bacteria</taxon>
        <taxon>Bacillati</taxon>
        <taxon>Actinomycetota</taxon>
        <taxon>Actinomycetes</taxon>
        <taxon>Pseudonocardiales</taxon>
        <taxon>Pseudonocardiaceae</taxon>
        <taxon>Amycolatopsis</taxon>
    </lineage>
</organism>
<feature type="domain" description="HTH tetR-type" evidence="5">
    <location>
        <begin position="12"/>
        <end position="70"/>
    </location>
</feature>
<dbReference type="InterPro" id="IPR036271">
    <property type="entry name" value="Tet_transcr_reg_TetR-rel_C_sf"/>
</dbReference>
<name>A0ABX1IZQ0_9PSEU</name>
<dbReference type="Pfam" id="PF00440">
    <property type="entry name" value="TetR_N"/>
    <property type="match status" value="1"/>
</dbReference>
<sequence length="185" mass="19869">MSTTPRRRADALRNRQQILAAAKRLYAAGEDAGPERVAREAGVGVGTLYRHFPNREALAAAVYDDELTLVANAADELLAGSPPAEALRGWMDRFARRLEDKRAMGDAMRALVASDIVTAHDSRARLAEAAQRLLDAGIAEGVFRAGSRGDDLVAALLGVHLACPETEHREQAGRLMDLVAAGFRA</sequence>
<dbReference type="PANTHER" id="PTHR30055">
    <property type="entry name" value="HTH-TYPE TRANSCRIPTIONAL REGULATOR RUTR"/>
    <property type="match status" value="1"/>
</dbReference>
<reference evidence="6 7" key="1">
    <citation type="submission" date="2020-04" db="EMBL/GenBank/DDBJ databases">
        <title>Novel species.</title>
        <authorList>
            <person name="Teo W.F.A."/>
            <person name="Lipun K."/>
            <person name="Srisuk N."/>
            <person name="Duangmal K."/>
        </authorList>
    </citation>
    <scope>NUCLEOTIDE SEQUENCE [LARGE SCALE GENOMIC DNA]</scope>
    <source>
        <strain evidence="6 7">K13G38</strain>
    </source>
</reference>
<dbReference type="PROSITE" id="PS50977">
    <property type="entry name" value="HTH_TETR_2"/>
    <property type="match status" value="1"/>
</dbReference>
<evidence type="ECO:0000313" key="7">
    <source>
        <dbReference type="Proteomes" id="UP000715441"/>
    </source>
</evidence>
<evidence type="ECO:0000256" key="4">
    <source>
        <dbReference type="PROSITE-ProRule" id="PRU00335"/>
    </source>
</evidence>
<evidence type="ECO:0000259" key="5">
    <source>
        <dbReference type="PROSITE" id="PS50977"/>
    </source>
</evidence>
<dbReference type="InterPro" id="IPR009057">
    <property type="entry name" value="Homeodomain-like_sf"/>
</dbReference>
<keyword evidence="7" id="KW-1185">Reference proteome</keyword>
<accession>A0ABX1IZQ0</accession>
<dbReference type="RefSeq" id="WP_168511866.1">
    <property type="nucleotide sequence ID" value="NZ_JAAXLS010000002.1"/>
</dbReference>
<keyword evidence="2 4" id="KW-0238">DNA-binding</keyword>
<keyword evidence="3" id="KW-0804">Transcription</keyword>
<dbReference type="SUPFAM" id="SSF46689">
    <property type="entry name" value="Homeodomain-like"/>
    <property type="match status" value="1"/>
</dbReference>
<dbReference type="InterPro" id="IPR049445">
    <property type="entry name" value="TetR_SbtR-like_C"/>
</dbReference>
<proteinExistence type="predicted"/>
<evidence type="ECO:0000256" key="2">
    <source>
        <dbReference type="ARBA" id="ARBA00023125"/>
    </source>
</evidence>
<dbReference type="InterPro" id="IPR001647">
    <property type="entry name" value="HTH_TetR"/>
</dbReference>
<evidence type="ECO:0000256" key="1">
    <source>
        <dbReference type="ARBA" id="ARBA00023015"/>
    </source>
</evidence>
<comment type="caution">
    <text evidence="6">The sequence shown here is derived from an EMBL/GenBank/DDBJ whole genome shotgun (WGS) entry which is preliminary data.</text>
</comment>
<feature type="DNA-binding region" description="H-T-H motif" evidence="4">
    <location>
        <begin position="33"/>
        <end position="52"/>
    </location>
</feature>
<dbReference type="Gene3D" id="1.10.357.10">
    <property type="entry name" value="Tetracycline Repressor, domain 2"/>
    <property type="match status" value="1"/>
</dbReference>
<evidence type="ECO:0000313" key="6">
    <source>
        <dbReference type="EMBL" id="NKQ52209.1"/>
    </source>
</evidence>
<dbReference type="Pfam" id="PF21597">
    <property type="entry name" value="TetR_C_43"/>
    <property type="match status" value="1"/>
</dbReference>
<keyword evidence="1" id="KW-0805">Transcription regulation</keyword>
<dbReference type="PANTHER" id="PTHR30055:SF234">
    <property type="entry name" value="HTH-TYPE TRANSCRIPTIONAL REGULATOR BETI"/>
    <property type="match status" value="1"/>
</dbReference>
<gene>
    <name evidence="6" type="ORF">HFP15_04875</name>
</gene>
<dbReference type="EMBL" id="JAAXLS010000002">
    <property type="protein sequence ID" value="NKQ52209.1"/>
    <property type="molecule type" value="Genomic_DNA"/>
</dbReference>
<dbReference type="Proteomes" id="UP000715441">
    <property type="component" value="Unassembled WGS sequence"/>
</dbReference>
<protein>
    <submittedName>
        <fullName evidence="6">TetR/AcrR family transcriptional regulator</fullName>
    </submittedName>
</protein>
<dbReference type="InterPro" id="IPR050109">
    <property type="entry name" value="HTH-type_TetR-like_transc_reg"/>
</dbReference>